<evidence type="ECO:0000313" key="4">
    <source>
        <dbReference type="EMBL" id="GLQ72035.1"/>
    </source>
</evidence>
<dbReference type="InterPro" id="IPR001110">
    <property type="entry name" value="UPF0012_CS"/>
</dbReference>
<evidence type="ECO:0000256" key="2">
    <source>
        <dbReference type="ARBA" id="ARBA00022801"/>
    </source>
</evidence>
<keyword evidence="2" id="KW-0378">Hydrolase</keyword>
<evidence type="ECO:0000259" key="3">
    <source>
        <dbReference type="PROSITE" id="PS50263"/>
    </source>
</evidence>
<proteinExistence type="inferred from homology"/>
<keyword evidence="5" id="KW-1185">Reference proteome</keyword>
<reference evidence="5" key="1">
    <citation type="journal article" date="2019" name="Int. J. Syst. Evol. Microbiol.">
        <title>The Global Catalogue of Microorganisms (GCM) 10K type strain sequencing project: providing services to taxonomists for standard genome sequencing and annotation.</title>
        <authorList>
            <consortium name="The Broad Institute Genomics Platform"/>
            <consortium name="The Broad Institute Genome Sequencing Center for Infectious Disease"/>
            <person name="Wu L."/>
            <person name="Ma J."/>
        </authorList>
    </citation>
    <scope>NUCLEOTIDE SEQUENCE [LARGE SCALE GENOMIC DNA]</scope>
    <source>
        <strain evidence="5">NBRC 15640</strain>
    </source>
</reference>
<evidence type="ECO:0000256" key="1">
    <source>
        <dbReference type="ARBA" id="ARBA00010613"/>
    </source>
</evidence>
<dbReference type="AlphaFoldDB" id="A0AAV5NNL1"/>
<dbReference type="InterPro" id="IPR003010">
    <property type="entry name" value="C-N_Hydrolase"/>
</dbReference>
<dbReference type="EMBL" id="BSNX01000011">
    <property type="protein sequence ID" value="GLQ72035.1"/>
    <property type="molecule type" value="Genomic_DNA"/>
</dbReference>
<evidence type="ECO:0000313" key="5">
    <source>
        <dbReference type="Proteomes" id="UP001156690"/>
    </source>
</evidence>
<comment type="caution">
    <text evidence="4">The sequence shown here is derived from an EMBL/GenBank/DDBJ whole genome shotgun (WGS) entry which is preliminary data.</text>
</comment>
<name>A0AAV5NNL1_9VIBR</name>
<accession>A0AAV5NNL1</accession>
<dbReference type="PROSITE" id="PS01227">
    <property type="entry name" value="UPF0012"/>
    <property type="match status" value="1"/>
</dbReference>
<dbReference type="GO" id="GO:0016811">
    <property type="term" value="F:hydrolase activity, acting on carbon-nitrogen (but not peptide) bonds, in linear amides"/>
    <property type="evidence" value="ECO:0007669"/>
    <property type="project" value="InterPro"/>
</dbReference>
<dbReference type="CDD" id="cd07572">
    <property type="entry name" value="nit"/>
    <property type="match status" value="1"/>
</dbReference>
<protein>
    <submittedName>
        <fullName evidence="4">Amidohydrolase</fullName>
    </submittedName>
</protein>
<dbReference type="Gene3D" id="3.60.110.10">
    <property type="entry name" value="Carbon-nitrogen hydrolase"/>
    <property type="match status" value="1"/>
</dbReference>
<dbReference type="PANTHER" id="PTHR23088:SF27">
    <property type="entry name" value="DEAMINATED GLUTATHIONE AMIDASE"/>
    <property type="match status" value="1"/>
</dbReference>
<dbReference type="Proteomes" id="UP001156690">
    <property type="component" value="Unassembled WGS sequence"/>
</dbReference>
<dbReference type="PROSITE" id="PS50263">
    <property type="entry name" value="CN_HYDROLASE"/>
    <property type="match status" value="1"/>
</dbReference>
<organism evidence="4 5">
    <name type="scientific">Vibrio penaeicida</name>
    <dbReference type="NCBI Taxonomy" id="104609"/>
    <lineage>
        <taxon>Bacteria</taxon>
        <taxon>Pseudomonadati</taxon>
        <taxon>Pseudomonadota</taxon>
        <taxon>Gammaproteobacteria</taxon>
        <taxon>Vibrionales</taxon>
        <taxon>Vibrionaceae</taxon>
        <taxon>Vibrio</taxon>
    </lineage>
</organism>
<dbReference type="PANTHER" id="PTHR23088">
    <property type="entry name" value="NITRILASE-RELATED"/>
    <property type="match status" value="1"/>
</dbReference>
<dbReference type="InterPro" id="IPR045254">
    <property type="entry name" value="Nit1/2_C-N_Hydrolase"/>
</dbReference>
<dbReference type="RefSeq" id="WP_126607989.1">
    <property type="nucleotide sequence ID" value="NZ_AP025144.1"/>
</dbReference>
<comment type="similarity">
    <text evidence="1">Belongs to the carbon-nitrogen hydrolase superfamily. NIT1/NIT2 family.</text>
</comment>
<dbReference type="Pfam" id="PF00795">
    <property type="entry name" value="CN_hydrolase"/>
    <property type="match status" value="1"/>
</dbReference>
<feature type="domain" description="CN hydrolase" evidence="3">
    <location>
        <begin position="1"/>
        <end position="247"/>
    </location>
</feature>
<dbReference type="InterPro" id="IPR036526">
    <property type="entry name" value="C-N_Hydrolase_sf"/>
</dbReference>
<sequence>MRVGLIQMTSNALPQHNLNVIERGVESLVEQGAELISTPENALVFGGRDEYHTVAEKLGEGLLQQAFQNLAQTYGIWLHIGSFPIQQAKGVTTTSLLYSPQGECVAHYDKLHLFDVDVADKQGSYRESDTFAYGNKISLVDTPSATLGLTICYDLRFPSLFSELRNQGADIIFVPAAFTAVTGQAHWETLLRARAIETQCFIIAANQGGTHECGRETWGHSMVVSPWGEVIATLEQESGTLLVELDLEQLASIRKNMPLIEHNRFSNVMKKEPIK</sequence>
<gene>
    <name evidence="4" type="ORF">GCM10007932_13950</name>
</gene>
<dbReference type="SUPFAM" id="SSF56317">
    <property type="entry name" value="Carbon-nitrogen hydrolase"/>
    <property type="match status" value="1"/>
</dbReference>